<dbReference type="HAMAP" id="MF_03176">
    <property type="entry name" value="PIF1"/>
    <property type="match status" value="1"/>
</dbReference>
<keyword evidence="8 13" id="KW-0233">DNA recombination</keyword>
<dbReference type="InterPro" id="IPR051055">
    <property type="entry name" value="PIF1_helicase"/>
</dbReference>
<dbReference type="GO" id="GO:0005739">
    <property type="term" value="C:mitochondrion"/>
    <property type="evidence" value="ECO:0007669"/>
    <property type="project" value="UniProtKB-SubCell"/>
</dbReference>
<keyword evidence="9 13" id="KW-0234">DNA repair</keyword>
<dbReference type="InterPro" id="IPR010285">
    <property type="entry name" value="DNA_helicase_pif1-like_DEAD"/>
</dbReference>
<name>A0A4Y2H9K2_ARAVE</name>
<dbReference type="GO" id="GO:0003677">
    <property type="term" value="F:DNA binding"/>
    <property type="evidence" value="ECO:0007669"/>
    <property type="project" value="UniProtKB-KW"/>
</dbReference>
<dbReference type="EMBL" id="BGPR01001817">
    <property type="protein sequence ID" value="GBM62453.1"/>
    <property type="molecule type" value="Genomic_DNA"/>
</dbReference>
<evidence type="ECO:0000259" key="16">
    <source>
        <dbReference type="Pfam" id="PF25344"/>
    </source>
</evidence>
<feature type="domain" description="DNA helicase Pif1-like DEAD-box helicase" evidence="14">
    <location>
        <begin position="196"/>
        <end position="389"/>
    </location>
</feature>
<dbReference type="Proteomes" id="UP000499080">
    <property type="component" value="Unassembled WGS sequence"/>
</dbReference>
<evidence type="ECO:0000256" key="13">
    <source>
        <dbReference type="HAMAP-Rule" id="MF_03176"/>
    </source>
</evidence>
<keyword evidence="3 13" id="KW-0378">Hydrolase</keyword>
<keyword evidence="1 13" id="KW-0547">Nucleotide-binding</keyword>
<keyword evidence="7 13" id="KW-0496">Mitochondrion</keyword>
<dbReference type="Pfam" id="PF25344">
    <property type="entry name" value="PH_LRR1"/>
    <property type="match status" value="1"/>
</dbReference>
<gene>
    <name evidence="17" type="primary">pif1_5</name>
    <name evidence="13" type="synonym">PIF1</name>
    <name evidence="17" type="ORF">AVEN_207581_1</name>
</gene>
<keyword evidence="5 13" id="KW-0067">ATP-binding</keyword>
<evidence type="ECO:0000256" key="1">
    <source>
        <dbReference type="ARBA" id="ARBA00022741"/>
    </source>
</evidence>
<dbReference type="GO" id="GO:0006281">
    <property type="term" value="P:DNA repair"/>
    <property type="evidence" value="ECO:0007669"/>
    <property type="project" value="UniProtKB-UniRule"/>
</dbReference>
<dbReference type="GO" id="GO:0005524">
    <property type="term" value="F:ATP binding"/>
    <property type="evidence" value="ECO:0007669"/>
    <property type="project" value="UniProtKB-UniRule"/>
</dbReference>
<dbReference type="GO" id="GO:0005634">
    <property type="term" value="C:nucleus"/>
    <property type="evidence" value="ECO:0007669"/>
    <property type="project" value="UniProtKB-SubCell"/>
</dbReference>
<dbReference type="OrthoDB" id="6415621at2759"/>
<evidence type="ECO:0000259" key="14">
    <source>
        <dbReference type="Pfam" id="PF05970"/>
    </source>
</evidence>
<reference evidence="17 18" key="1">
    <citation type="journal article" date="2019" name="Sci. Rep.">
        <title>Orb-weaving spider Araneus ventricosus genome elucidates the spidroin gene catalogue.</title>
        <authorList>
            <person name="Kono N."/>
            <person name="Nakamura H."/>
            <person name="Ohtoshi R."/>
            <person name="Moran D.A.P."/>
            <person name="Shinohara A."/>
            <person name="Yoshida Y."/>
            <person name="Fujiwara M."/>
            <person name="Mori M."/>
            <person name="Tomita M."/>
            <person name="Arakawa K."/>
        </authorList>
    </citation>
    <scope>NUCLEOTIDE SEQUENCE [LARGE SCALE GENOMIC DNA]</scope>
</reference>
<dbReference type="GO" id="GO:0000723">
    <property type="term" value="P:telomere maintenance"/>
    <property type="evidence" value="ECO:0007669"/>
    <property type="project" value="InterPro"/>
</dbReference>
<evidence type="ECO:0000256" key="7">
    <source>
        <dbReference type="ARBA" id="ARBA00023128"/>
    </source>
</evidence>
<dbReference type="AlphaFoldDB" id="A0A4Y2H9K2"/>
<comment type="subunit">
    <text evidence="12">Monomer. Interacts with telomerase.</text>
</comment>
<keyword evidence="11 13" id="KW-0539">Nucleus</keyword>
<dbReference type="Gene3D" id="3.40.50.300">
    <property type="entry name" value="P-loop containing nucleotide triphosphate hydrolases"/>
    <property type="match status" value="2"/>
</dbReference>
<evidence type="ECO:0000256" key="8">
    <source>
        <dbReference type="ARBA" id="ARBA00023172"/>
    </source>
</evidence>
<keyword evidence="18" id="KW-1185">Reference proteome</keyword>
<evidence type="ECO:0000256" key="12">
    <source>
        <dbReference type="ARBA" id="ARBA00065873"/>
    </source>
</evidence>
<dbReference type="FunFam" id="3.40.50.300:FF:000805">
    <property type="entry name" value="ATP-dependent DNA helicase PIF1"/>
    <property type="match status" value="1"/>
</dbReference>
<dbReference type="GO" id="GO:0006310">
    <property type="term" value="P:DNA recombination"/>
    <property type="evidence" value="ECO:0007669"/>
    <property type="project" value="UniProtKB-UniRule"/>
</dbReference>
<keyword evidence="2 13" id="KW-0227">DNA damage</keyword>
<feature type="domain" description="PIF1/LRR1 pleckstrin homology" evidence="16">
    <location>
        <begin position="22"/>
        <end position="113"/>
    </location>
</feature>
<dbReference type="Pfam" id="PF05970">
    <property type="entry name" value="PIF1"/>
    <property type="match status" value="1"/>
</dbReference>
<sequence length="617" mass="68602">MSGQEEDISLLCFLKICYLDDKGNVSRQVSNPKSFLQLGRNEFRDIVLKIQCGKIQSSFKIQNMTLHTRFVKEGKATISLKQPPLQMFISNCPVGKLSMFLKVLMAKVQKAKDATPVSAKDRLQTLKPPSFEEISPLTAVDINSLNNKVAAAMAKKSAFLQTPKSTKRKRVVGEQESVTPTRKIVAVSRPIAPRLLTTEQKNVMSAVMSGRNVFFTGSAGTGKSFLLKRILGALAPENTFATASTGVAACQIGGITLHAFAGIGTGSAPVQQCFQLAQQKGKSMWKQCQHLIVDEISMVDGEFFEKLEKVARMVRNCDKPFGGIQLILSGDFLQLPPVAKKGQNKTFCFQSAAWRNSIDVNIELHMVKRQDDKNFINILQDVRRGRCTRDVIEKLKATNSHRIDKDGIMATKLSTHKDDVEIINNSHLEKLPGRIQTYSAVDNYPDLSRFISNHCHVLEKVELKVGAQVMLTKNLDLQRGLVNGARGVVTGFDTGQEKLPIVKFVCGTQQAVNYEKWTVKTPSGLVLVRKMLPLQLAWAMSIHKSQGMTLDCVEVSLGRVFECGQAYVALSRARSLQGLRVLDIEASSIRADPRVLKFYSELECMNTYQTEMDDYFD</sequence>
<organism evidence="17 18">
    <name type="scientific">Araneus ventricosus</name>
    <name type="common">Orbweaver spider</name>
    <name type="synonym">Epeira ventricosa</name>
    <dbReference type="NCBI Taxonomy" id="182803"/>
    <lineage>
        <taxon>Eukaryota</taxon>
        <taxon>Metazoa</taxon>
        <taxon>Ecdysozoa</taxon>
        <taxon>Arthropoda</taxon>
        <taxon>Chelicerata</taxon>
        <taxon>Arachnida</taxon>
        <taxon>Araneae</taxon>
        <taxon>Araneomorphae</taxon>
        <taxon>Entelegynae</taxon>
        <taxon>Araneoidea</taxon>
        <taxon>Araneidae</taxon>
        <taxon>Araneus</taxon>
    </lineage>
</organism>
<keyword evidence="4 13" id="KW-0347">Helicase</keyword>
<proteinExistence type="inferred from homology"/>
<comment type="subcellular location">
    <subcellularLocation>
        <location evidence="13">Nucleus</location>
    </subcellularLocation>
    <subcellularLocation>
        <location evidence="13">Mitochondrion</location>
    </subcellularLocation>
</comment>
<dbReference type="CDD" id="cd18809">
    <property type="entry name" value="SF1_C_RecD"/>
    <property type="match status" value="1"/>
</dbReference>
<keyword evidence="10 13" id="KW-0413">Isomerase</keyword>
<evidence type="ECO:0000256" key="10">
    <source>
        <dbReference type="ARBA" id="ARBA00023235"/>
    </source>
</evidence>
<accession>A0A4Y2H9K2</accession>
<evidence type="ECO:0000256" key="6">
    <source>
        <dbReference type="ARBA" id="ARBA00023125"/>
    </source>
</evidence>
<comment type="catalytic activity">
    <reaction evidence="13">
        <text>ATP + H2O = ADP + phosphate + H(+)</text>
        <dbReference type="Rhea" id="RHEA:13065"/>
        <dbReference type="ChEBI" id="CHEBI:15377"/>
        <dbReference type="ChEBI" id="CHEBI:15378"/>
        <dbReference type="ChEBI" id="CHEBI:30616"/>
        <dbReference type="ChEBI" id="CHEBI:43474"/>
        <dbReference type="ChEBI" id="CHEBI:456216"/>
        <dbReference type="EC" id="5.6.2.3"/>
    </reaction>
</comment>
<comment type="cofactor">
    <cofactor evidence="13">
        <name>Mg(2+)</name>
        <dbReference type="ChEBI" id="CHEBI:18420"/>
    </cofactor>
</comment>
<comment type="caution">
    <text evidence="17">The sequence shown here is derived from an EMBL/GenBank/DDBJ whole genome shotgun (WGS) entry which is preliminary data.</text>
</comment>
<evidence type="ECO:0000256" key="3">
    <source>
        <dbReference type="ARBA" id="ARBA00022801"/>
    </source>
</evidence>
<dbReference type="SUPFAM" id="SSF52540">
    <property type="entry name" value="P-loop containing nucleoside triphosphate hydrolases"/>
    <property type="match status" value="2"/>
</dbReference>
<dbReference type="InterPro" id="IPR027417">
    <property type="entry name" value="P-loop_NTPase"/>
</dbReference>
<dbReference type="InterPro" id="IPR048293">
    <property type="entry name" value="PIF1_RRM3_pfh1"/>
</dbReference>
<dbReference type="PANTHER" id="PTHR47642:SF7">
    <property type="entry name" value="ATP-DEPENDENT DNA HELICASE PIF1"/>
    <property type="match status" value="1"/>
</dbReference>
<feature type="domain" description="DNA helicase Pif1-like 2B" evidence="15">
    <location>
        <begin position="459"/>
        <end position="492"/>
    </location>
</feature>
<evidence type="ECO:0000256" key="2">
    <source>
        <dbReference type="ARBA" id="ARBA00022763"/>
    </source>
</evidence>
<evidence type="ECO:0000256" key="11">
    <source>
        <dbReference type="ARBA" id="ARBA00023242"/>
    </source>
</evidence>
<evidence type="ECO:0000256" key="5">
    <source>
        <dbReference type="ARBA" id="ARBA00022840"/>
    </source>
</evidence>
<keyword evidence="6 13" id="KW-0238">DNA-binding</keyword>
<evidence type="ECO:0000313" key="18">
    <source>
        <dbReference type="Proteomes" id="UP000499080"/>
    </source>
</evidence>
<evidence type="ECO:0000313" key="17">
    <source>
        <dbReference type="EMBL" id="GBM62453.1"/>
    </source>
</evidence>
<dbReference type="InterPro" id="IPR057437">
    <property type="entry name" value="PIF1/LRR1_PH"/>
</dbReference>
<protein>
    <recommendedName>
        <fullName evidence="13">ATP-dependent DNA helicase PIF1</fullName>
        <ecNumber evidence="13">5.6.2.3</ecNumber>
    </recommendedName>
    <alternativeName>
        <fullName evidence="13">DNA 5'-3' helicase PIF1</fullName>
    </alternativeName>
    <alternativeName>
        <fullName evidence="13">DNA repair and recombination helicase PIF1</fullName>
    </alternativeName>
</protein>
<dbReference type="FunFam" id="3.40.50.300:FF:003367">
    <property type="entry name" value="ATP-dependent DNA helicase PIF1"/>
    <property type="match status" value="1"/>
</dbReference>
<feature type="binding site" evidence="13">
    <location>
        <begin position="217"/>
        <end position="224"/>
    </location>
    <ligand>
        <name>ATP</name>
        <dbReference type="ChEBI" id="CHEBI:30616"/>
    </ligand>
</feature>
<evidence type="ECO:0000256" key="9">
    <source>
        <dbReference type="ARBA" id="ARBA00023204"/>
    </source>
</evidence>
<dbReference type="EC" id="5.6.2.3" evidence="13"/>
<dbReference type="CDD" id="cd18037">
    <property type="entry name" value="DEXSc_Pif1_like"/>
    <property type="match status" value="1"/>
</dbReference>
<dbReference type="GO" id="GO:0016887">
    <property type="term" value="F:ATP hydrolysis activity"/>
    <property type="evidence" value="ECO:0007669"/>
    <property type="project" value="RHEA"/>
</dbReference>
<dbReference type="PANTHER" id="PTHR47642">
    <property type="entry name" value="ATP-DEPENDENT DNA HELICASE"/>
    <property type="match status" value="1"/>
</dbReference>
<evidence type="ECO:0000259" key="15">
    <source>
        <dbReference type="Pfam" id="PF21530"/>
    </source>
</evidence>
<dbReference type="InterPro" id="IPR049163">
    <property type="entry name" value="Pif1-like_2B_dom"/>
</dbReference>
<comment type="caution">
    <text evidence="13">Lacks conserved residue(s) required for the propagation of feature annotation.</text>
</comment>
<evidence type="ECO:0000256" key="4">
    <source>
        <dbReference type="ARBA" id="ARBA00022806"/>
    </source>
</evidence>
<dbReference type="Pfam" id="PF21530">
    <property type="entry name" value="Pif1_2B_dom"/>
    <property type="match status" value="1"/>
</dbReference>
<comment type="function">
    <text evidence="13">DNA-dependent ATPase and 5'-3' DNA helicase required for the maintenance of both mitochondrial and nuclear genome stability.</text>
</comment>
<comment type="similarity">
    <text evidence="13">Belongs to the helicase family. PIF1 subfamily.</text>
</comment>
<dbReference type="GO" id="GO:0043139">
    <property type="term" value="F:5'-3' DNA helicase activity"/>
    <property type="evidence" value="ECO:0007669"/>
    <property type="project" value="UniProtKB-UniRule"/>
</dbReference>